<comment type="caution">
    <text evidence="1">The sequence shown here is derived from an EMBL/GenBank/DDBJ whole genome shotgun (WGS) entry which is preliminary data.</text>
</comment>
<protein>
    <submittedName>
        <fullName evidence="1">RecJ-like exonuclease</fullName>
    </submittedName>
</protein>
<gene>
    <name evidence="1" type="ORF">J2Z21_008373</name>
</gene>
<proteinExistence type="predicted"/>
<evidence type="ECO:0000313" key="1">
    <source>
        <dbReference type="EMBL" id="MBP2055359.1"/>
    </source>
</evidence>
<keyword evidence="2" id="KW-1185">Reference proteome</keyword>
<reference evidence="1 2" key="1">
    <citation type="submission" date="2021-03" db="EMBL/GenBank/DDBJ databases">
        <title>Genomic Encyclopedia of Type Strains, Phase IV (KMG-IV): sequencing the most valuable type-strain genomes for metagenomic binning, comparative biology and taxonomic classification.</title>
        <authorList>
            <person name="Goeker M."/>
        </authorList>
    </citation>
    <scope>NUCLEOTIDE SEQUENCE [LARGE SCALE GENOMIC DNA]</scope>
    <source>
        <strain evidence="1 2">DSM 40499</strain>
    </source>
</reference>
<dbReference type="Proteomes" id="UP001519309">
    <property type="component" value="Unassembled WGS sequence"/>
</dbReference>
<organism evidence="1 2">
    <name type="scientific">Streptomyces griseochromogenes</name>
    <dbReference type="NCBI Taxonomy" id="68214"/>
    <lineage>
        <taxon>Bacteria</taxon>
        <taxon>Bacillati</taxon>
        <taxon>Actinomycetota</taxon>
        <taxon>Actinomycetes</taxon>
        <taxon>Kitasatosporales</taxon>
        <taxon>Streptomycetaceae</taxon>
        <taxon>Streptomyces</taxon>
    </lineage>
</organism>
<dbReference type="EMBL" id="JAGGLP010000029">
    <property type="protein sequence ID" value="MBP2055359.1"/>
    <property type="molecule type" value="Genomic_DNA"/>
</dbReference>
<accession>A0ABS4M6R9</accession>
<sequence>MVDAIDVLGVAASECDECEGAGTVTFCHGPYERTRECHACYGAGRRTPCPGCTDGTSPNTGETCWTCEGFAVLS</sequence>
<evidence type="ECO:0000313" key="2">
    <source>
        <dbReference type="Proteomes" id="UP001519309"/>
    </source>
</evidence>
<name>A0ABS4M6R9_9ACTN</name>